<feature type="domain" description="EamA" evidence="12">
    <location>
        <begin position="150"/>
        <end position="285"/>
    </location>
</feature>
<dbReference type="Proteomes" id="UP000198598">
    <property type="component" value="Unassembled WGS sequence"/>
</dbReference>
<keyword evidence="5" id="KW-0441">Lipid A biosynthesis</keyword>
<feature type="transmembrane region" description="Helical" evidence="11">
    <location>
        <begin position="6"/>
        <end position="22"/>
    </location>
</feature>
<keyword evidence="9" id="KW-0443">Lipid metabolism</keyword>
<keyword evidence="3" id="KW-0444">Lipid biosynthesis</keyword>
<comment type="subcellular location">
    <subcellularLocation>
        <location evidence="1">Cell membrane</location>
        <topology evidence="1">Multi-pass membrane protein</topology>
    </subcellularLocation>
</comment>
<evidence type="ECO:0000256" key="2">
    <source>
        <dbReference type="ARBA" id="ARBA00022475"/>
    </source>
</evidence>
<dbReference type="PANTHER" id="PTHR30561:SF9">
    <property type="entry name" value="4-AMINO-4-DEOXY-L-ARABINOSE-PHOSPHOUNDECAPRENOL FLIPPASE SUBUNIT ARNF-RELATED"/>
    <property type="match status" value="1"/>
</dbReference>
<feature type="transmembrane region" description="Helical" evidence="11">
    <location>
        <begin position="179"/>
        <end position="200"/>
    </location>
</feature>
<organism evidence="13 14">
    <name type="scientific">Spirosoma endophyticum</name>
    <dbReference type="NCBI Taxonomy" id="662367"/>
    <lineage>
        <taxon>Bacteria</taxon>
        <taxon>Pseudomonadati</taxon>
        <taxon>Bacteroidota</taxon>
        <taxon>Cytophagia</taxon>
        <taxon>Cytophagales</taxon>
        <taxon>Cytophagaceae</taxon>
        <taxon>Spirosoma</taxon>
    </lineage>
</organism>
<keyword evidence="10 11" id="KW-0472">Membrane</keyword>
<dbReference type="Pfam" id="PF00892">
    <property type="entry name" value="EamA"/>
    <property type="match status" value="2"/>
</dbReference>
<evidence type="ECO:0000256" key="5">
    <source>
        <dbReference type="ARBA" id="ARBA00022556"/>
    </source>
</evidence>
<keyword evidence="7" id="KW-0448">Lipopolysaccharide biosynthesis</keyword>
<dbReference type="InterPro" id="IPR000390">
    <property type="entry name" value="Small_drug/metabolite_transptr"/>
</dbReference>
<name>A0A1I2H0G7_9BACT</name>
<evidence type="ECO:0000256" key="8">
    <source>
        <dbReference type="ARBA" id="ARBA00022989"/>
    </source>
</evidence>
<evidence type="ECO:0000256" key="7">
    <source>
        <dbReference type="ARBA" id="ARBA00022985"/>
    </source>
</evidence>
<dbReference type="Gene3D" id="1.10.3730.20">
    <property type="match status" value="2"/>
</dbReference>
<feature type="domain" description="EamA" evidence="12">
    <location>
        <begin position="6"/>
        <end position="136"/>
    </location>
</feature>
<dbReference type="SUPFAM" id="SSF103481">
    <property type="entry name" value="Multidrug resistance efflux transporter EmrE"/>
    <property type="match status" value="2"/>
</dbReference>
<dbReference type="RefSeq" id="WP_093834671.1">
    <property type="nucleotide sequence ID" value="NZ_FOLQ01000037.1"/>
</dbReference>
<dbReference type="InterPro" id="IPR037185">
    <property type="entry name" value="EmrE-like"/>
</dbReference>
<evidence type="ECO:0000313" key="14">
    <source>
        <dbReference type="Proteomes" id="UP000198598"/>
    </source>
</evidence>
<dbReference type="PANTHER" id="PTHR30561">
    <property type="entry name" value="SMR FAMILY PROTON-DEPENDENT DRUG EFFLUX TRANSPORTER SUGE"/>
    <property type="match status" value="1"/>
</dbReference>
<evidence type="ECO:0000259" key="12">
    <source>
        <dbReference type="Pfam" id="PF00892"/>
    </source>
</evidence>
<accession>A0A1I2H0G7</accession>
<proteinExistence type="predicted"/>
<feature type="transmembrane region" description="Helical" evidence="11">
    <location>
        <begin position="34"/>
        <end position="51"/>
    </location>
</feature>
<feature type="transmembrane region" description="Helical" evidence="11">
    <location>
        <begin position="63"/>
        <end position="80"/>
    </location>
</feature>
<keyword evidence="4" id="KW-0997">Cell inner membrane</keyword>
<evidence type="ECO:0000256" key="9">
    <source>
        <dbReference type="ARBA" id="ARBA00023098"/>
    </source>
</evidence>
<keyword evidence="6 11" id="KW-0812">Transmembrane</keyword>
<feature type="transmembrane region" description="Helical" evidence="11">
    <location>
        <begin position="92"/>
        <end position="113"/>
    </location>
</feature>
<keyword evidence="2" id="KW-1003">Cell membrane</keyword>
<evidence type="ECO:0000256" key="1">
    <source>
        <dbReference type="ARBA" id="ARBA00004651"/>
    </source>
</evidence>
<evidence type="ECO:0000313" key="13">
    <source>
        <dbReference type="EMBL" id="SFF23555.1"/>
    </source>
</evidence>
<dbReference type="GO" id="GO:0009103">
    <property type="term" value="P:lipopolysaccharide biosynthetic process"/>
    <property type="evidence" value="ECO:0007669"/>
    <property type="project" value="UniProtKB-KW"/>
</dbReference>
<evidence type="ECO:0000256" key="11">
    <source>
        <dbReference type="SAM" id="Phobius"/>
    </source>
</evidence>
<feature type="transmembrane region" description="Helical" evidence="11">
    <location>
        <begin position="212"/>
        <end position="231"/>
    </location>
</feature>
<dbReference type="InterPro" id="IPR000620">
    <property type="entry name" value="EamA_dom"/>
</dbReference>
<dbReference type="GO" id="GO:0005886">
    <property type="term" value="C:plasma membrane"/>
    <property type="evidence" value="ECO:0007669"/>
    <property type="project" value="UniProtKB-SubCell"/>
</dbReference>
<sequence length="287" mass="31419">MSLYVLSLVLTAAVLHASWNLLSKKTQGKTPYIWLMYIASNAVYLPLLLFQMNQGVAINSPPLLWFSLSSAILHLGYYIVLQKGYRRADLSVVYPLARGSGPLFSSIVAIVFLHEPLRITATLGLFLIIAGVLLITGLSFKKEDNQKLLPGITYGVLTGLFIALYTLNDTIAVKTYSLSPLPLTLGTNLFGAVLLFPFIVSKQDELKREIKLHKWLILAIAILSPAAYILVLEALKYAPLTVVAPARETSILVGVFMGSRVFDEEDGRRRLMASGLILGGIIALSLS</sequence>
<keyword evidence="14" id="KW-1185">Reference proteome</keyword>
<feature type="transmembrane region" description="Helical" evidence="11">
    <location>
        <begin position="148"/>
        <end position="167"/>
    </location>
</feature>
<evidence type="ECO:0000256" key="6">
    <source>
        <dbReference type="ARBA" id="ARBA00022692"/>
    </source>
</evidence>
<protein>
    <submittedName>
        <fullName evidence="13">EamA-like transporter family protein</fullName>
    </submittedName>
</protein>
<dbReference type="AlphaFoldDB" id="A0A1I2H0G7"/>
<evidence type="ECO:0000256" key="10">
    <source>
        <dbReference type="ARBA" id="ARBA00023136"/>
    </source>
</evidence>
<dbReference type="GO" id="GO:0022857">
    <property type="term" value="F:transmembrane transporter activity"/>
    <property type="evidence" value="ECO:0007669"/>
    <property type="project" value="InterPro"/>
</dbReference>
<evidence type="ECO:0000256" key="4">
    <source>
        <dbReference type="ARBA" id="ARBA00022519"/>
    </source>
</evidence>
<evidence type="ECO:0000256" key="3">
    <source>
        <dbReference type="ARBA" id="ARBA00022516"/>
    </source>
</evidence>
<keyword evidence="8 11" id="KW-1133">Transmembrane helix</keyword>
<dbReference type="GO" id="GO:0009245">
    <property type="term" value="P:lipid A biosynthetic process"/>
    <property type="evidence" value="ECO:0007669"/>
    <property type="project" value="UniProtKB-KW"/>
</dbReference>
<feature type="transmembrane region" description="Helical" evidence="11">
    <location>
        <begin position="119"/>
        <end position="136"/>
    </location>
</feature>
<dbReference type="EMBL" id="FOLQ01000037">
    <property type="protein sequence ID" value="SFF23555.1"/>
    <property type="molecule type" value="Genomic_DNA"/>
</dbReference>
<reference evidence="13 14" key="1">
    <citation type="submission" date="2016-10" db="EMBL/GenBank/DDBJ databases">
        <authorList>
            <person name="de Groot N.N."/>
        </authorList>
    </citation>
    <scope>NUCLEOTIDE SEQUENCE [LARGE SCALE GENOMIC DNA]</scope>
    <source>
        <strain evidence="13 14">DSM 26130</strain>
    </source>
</reference>
<dbReference type="OrthoDB" id="157232at2"/>
<gene>
    <name evidence="13" type="ORF">SAMN05216167_13720</name>
</gene>